<dbReference type="SUPFAM" id="SSF51182">
    <property type="entry name" value="RmlC-like cupins"/>
    <property type="match status" value="1"/>
</dbReference>
<gene>
    <name evidence="1" type="ORF">GB927_001175</name>
</gene>
<protein>
    <recommendedName>
        <fullName evidence="3">Cupin domain-containing protein</fullName>
    </recommendedName>
</protein>
<keyword evidence="2" id="KW-1185">Reference proteome</keyword>
<comment type="caution">
    <text evidence="1">The sequence shown here is derived from an EMBL/GenBank/DDBJ whole genome shotgun (WGS) entry which is preliminary data.</text>
</comment>
<evidence type="ECO:0008006" key="3">
    <source>
        <dbReference type="Google" id="ProtNLM"/>
    </source>
</evidence>
<reference evidence="1" key="1">
    <citation type="submission" date="2021-07" db="EMBL/GenBank/DDBJ databases">
        <title>Shinella sp. nov., a novel member of the genus Shinella from water.</title>
        <authorList>
            <person name="Deng Y."/>
        </authorList>
    </citation>
    <scope>NUCLEOTIDE SEQUENCE</scope>
    <source>
        <strain evidence="1">CPCC 100929</strain>
    </source>
</reference>
<evidence type="ECO:0000313" key="2">
    <source>
        <dbReference type="Proteomes" id="UP000996601"/>
    </source>
</evidence>
<dbReference type="InterPro" id="IPR014710">
    <property type="entry name" value="RmlC-like_jellyroll"/>
</dbReference>
<dbReference type="EMBL" id="WHSB02000001">
    <property type="protein sequence ID" value="MCQ4628624.1"/>
    <property type="molecule type" value="Genomic_DNA"/>
</dbReference>
<organism evidence="1 2">
    <name type="scientific">Shinella lacus</name>
    <dbReference type="NCBI Taxonomy" id="2654216"/>
    <lineage>
        <taxon>Bacteria</taxon>
        <taxon>Pseudomonadati</taxon>
        <taxon>Pseudomonadota</taxon>
        <taxon>Alphaproteobacteria</taxon>
        <taxon>Hyphomicrobiales</taxon>
        <taxon>Rhizobiaceae</taxon>
        <taxon>Shinella</taxon>
    </lineage>
</organism>
<sequence length="126" mass="14218">MDAFETWPKALTEEFTANQQNGRVGGKLVSETETLRIWHLHIPPGERLGFHRHVLNYFWTALVPGRARSHYGDGRIAEATYAAGETKHFTFDAGQSMIHDLENIGTEPLVFVTVEFKQSANQPLPL</sequence>
<dbReference type="Gene3D" id="2.60.120.10">
    <property type="entry name" value="Jelly Rolls"/>
    <property type="match status" value="1"/>
</dbReference>
<accession>A0ABT1R0C1</accession>
<dbReference type="RefSeq" id="WP_256114674.1">
    <property type="nucleotide sequence ID" value="NZ_WHSB02000001.1"/>
</dbReference>
<name>A0ABT1R0C1_9HYPH</name>
<dbReference type="Proteomes" id="UP000996601">
    <property type="component" value="Unassembled WGS sequence"/>
</dbReference>
<evidence type="ECO:0000313" key="1">
    <source>
        <dbReference type="EMBL" id="MCQ4628624.1"/>
    </source>
</evidence>
<proteinExistence type="predicted"/>
<dbReference type="InterPro" id="IPR011051">
    <property type="entry name" value="RmlC_Cupin_sf"/>
</dbReference>